<dbReference type="Proteomes" id="UP000325787">
    <property type="component" value="Chromosome"/>
</dbReference>
<gene>
    <name evidence="1" type="ORF">EKG83_41355</name>
</gene>
<sequence>MEATVANGTFVARIEYPSDFTAPADPDVGDLVAFDAAGTEPARYRGADLTHPTRCWASPAGVVVHGRHETDPAKCEPARPRR</sequence>
<protein>
    <submittedName>
        <fullName evidence="1">Uncharacterized protein</fullName>
    </submittedName>
</protein>
<dbReference type="KEGG" id="ssyi:EKG83_41355"/>
<dbReference type="EMBL" id="CP034550">
    <property type="protein sequence ID" value="QFZ23030.1"/>
    <property type="molecule type" value="Genomic_DNA"/>
</dbReference>
<accession>A0A5Q0HB42</accession>
<dbReference type="AlphaFoldDB" id="A0A5Q0HB42"/>
<dbReference type="RefSeq" id="WP_033432832.1">
    <property type="nucleotide sequence ID" value="NZ_CP034550.1"/>
</dbReference>
<keyword evidence="2" id="KW-1185">Reference proteome</keyword>
<organism evidence="1 2">
    <name type="scientific">Saccharothrix syringae</name>
    <name type="common">Nocardiopsis syringae</name>
    <dbReference type="NCBI Taxonomy" id="103733"/>
    <lineage>
        <taxon>Bacteria</taxon>
        <taxon>Bacillati</taxon>
        <taxon>Actinomycetota</taxon>
        <taxon>Actinomycetes</taxon>
        <taxon>Pseudonocardiales</taxon>
        <taxon>Pseudonocardiaceae</taxon>
        <taxon>Saccharothrix</taxon>
    </lineage>
</organism>
<proteinExistence type="predicted"/>
<dbReference type="OrthoDB" id="3697129at2"/>
<evidence type="ECO:0000313" key="1">
    <source>
        <dbReference type="EMBL" id="QFZ23030.1"/>
    </source>
</evidence>
<name>A0A5Q0HB42_SACSY</name>
<reference evidence="2" key="1">
    <citation type="journal article" date="2021" name="Curr. Microbiol.">
        <title>Complete genome of nocamycin-producing strain Saccharothrix syringae NRRL B-16468 reveals the biosynthetic potential for secondary metabolites.</title>
        <authorList>
            <person name="Mo X."/>
            <person name="Yang S."/>
        </authorList>
    </citation>
    <scope>NUCLEOTIDE SEQUENCE [LARGE SCALE GENOMIC DNA]</scope>
    <source>
        <strain evidence="2">ATCC 51364 / DSM 43886 / JCM 6844 / KCTC 9398 / NBRC 14523 / NRRL B-16468 / INA 2240</strain>
    </source>
</reference>
<evidence type="ECO:0000313" key="2">
    <source>
        <dbReference type="Proteomes" id="UP000325787"/>
    </source>
</evidence>